<dbReference type="EMBL" id="BRXY01000239">
    <property type="protein sequence ID" value="GMH79943.1"/>
    <property type="molecule type" value="Genomic_DNA"/>
</dbReference>
<evidence type="ECO:0000313" key="1">
    <source>
        <dbReference type="EMBL" id="GMH79943.1"/>
    </source>
</evidence>
<evidence type="ECO:0000313" key="2">
    <source>
        <dbReference type="Proteomes" id="UP001165085"/>
    </source>
</evidence>
<reference evidence="2" key="1">
    <citation type="journal article" date="2023" name="Commun. Biol.">
        <title>Genome analysis of Parmales, the sister group of diatoms, reveals the evolutionary specialization of diatoms from phago-mixotrophs to photoautotrophs.</title>
        <authorList>
            <person name="Ban H."/>
            <person name="Sato S."/>
            <person name="Yoshikawa S."/>
            <person name="Yamada K."/>
            <person name="Nakamura Y."/>
            <person name="Ichinomiya M."/>
            <person name="Sato N."/>
            <person name="Blanc-Mathieu R."/>
            <person name="Endo H."/>
            <person name="Kuwata A."/>
            <person name="Ogata H."/>
        </authorList>
    </citation>
    <scope>NUCLEOTIDE SEQUENCE [LARGE SCALE GENOMIC DNA]</scope>
    <source>
        <strain evidence="2">NIES 3701</strain>
    </source>
</reference>
<dbReference type="OrthoDB" id="190995at2759"/>
<gene>
    <name evidence="1" type="ORF">TrST_g10362</name>
</gene>
<comment type="caution">
    <text evidence="1">The sequence shown here is derived from an EMBL/GenBank/DDBJ whole genome shotgun (WGS) entry which is preliminary data.</text>
</comment>
<keyword evidence="2" id="KW-1185">Reference proteome</keyword>
<protein>
    <submittedName>
        <fullName evidence="1">Uncharacterized protein</fullName>
    </submittedName>
</protein>
<dbReference type="AlphaFoldDB" id="A0A9W7B3R4"/>
<accession>A0A9W7B3R4</accession>
<proteinExistence type="predicted"/>
<name>A0A9W7B3R4_9STRA</name>
<sequence>MARQIHKQLMTRRHEINTMYHLLQLPAGSGGITSAIQQTICDAYVAMTMVPDGGGTNCIESIRNEHYSISTGLNMTAVSVGDKVYVSSKVGLADIDRSTFEKDMAISS</sequence>
<dbReference type="Proteomes" id="UP001165085">
    <property type="component" value="Unassembled WGS sequence"/>
</dbReference>
<organism evidence="1 2">
    <name type="scientific">Triparma strigata</name>
    <dbReference type="NCBI Taxonomy" id="1606541"/>
    <lineage>
        <taxon>Eukaryota</taxon>
        <taxon>Sar</taxon>
        <taxon>Stramenopiles</taxon>
        <taxon>Ochrophyta</taxon>
        <taxon>Bolidophyceae</taxon>
        <taxon>Parmales</taxon>
        <taxon>Triparmaceae</taxon>
        <taxon>Triparma</taxon>
    </lineage>
</organism>